<keyword evidence="2" id="KW-0408">Iron</keyword>
<organism evidence="5 6">
    <name type="scientific">Nocardiopsis kunsanensis</name>
    <dbReference type="NCBI Taxonomy" id="141693"/>
    <lineage>
        <taxon>Bacteria</taxon>
        <taxon>Bacillati</taxon>
        <taxon>Actinomycetota</taxon>
        <taxon>Actinomycetes</taxon>
        <taxon>Streptosporangiales</taxon>
        <taxon>Nocardiopsidaceae</taxon>
        <taxon>Nocardiopsis</taxon>
    </lineage>
</organism>
<keyword evidence="3" id="KW-0411">Iron-sulfur</keyword>
<dbReference type="Gene3D" id="2.20.25.90">
    <property type="entry name" value="ADC-like domains"/>
    <property type="match status" value="1"/>
</dbReference>
<name>A0A918XBU5_9ACTN</name>
<dbReference type="AlphaFoldDB" id="A0A918XBU5"/>
<dbReference type="EMBL" id="BMXL01000006">
    <property type="protein sequence ID" value="GHD22983.1"/>
    <property type="molecule type" value="Genomic_DNA"/>
</dbReference>
<feature type="domain" description="4Fe-4S Mo/W bis-MGD-type" evidence="4">
    <location>
        <begin position="1"/>
        <end position="46"/>
    </location>
</feature>
<dbReference type="SUPFAM" id="SSF53706">
    <property type="entry name" value="Formate dehydrogenase/DMSO reductase, domains 1-3"/>
    <property type="match status" value="1"/>
</dbReference>
<evidence type="ECO:0000313" key="6">
    <source>
        <dbReference type="Proteomes" id="UP000654947"/>
    </source>
</evidence>
<protein>
    <recommendedName>
        <fullName evidence="4">4Fe-4S Mo/W bis-MGD-type domain-containing protein</fullName>
    </recommendedName>
</protein>
<dbReference type="InterPro" id="IPR006963">
    <property type="entry name" value="Mopterin_OxRdtase_4Fe-4S_dom"/>
</dbReference>
<comment type="caution">
    <text evidence="5">The sequence shown here is derived from an EMBL/GenBank/DDBJ whole genome shotgun (WGS) entry which is preliminary data.</text>
</comment>
<evidence type="ECO:0000313" key="5">
    <source>
        <dbReference type="EMBL" id="GHD22983.1"/>
    </source>
</evidence>
<dbReference type="PROSITE" id="PS51669">
    <property type="entry name" value="4FE4S_MOW_BIS_MGD"/>
    <property type="match status" value="1"/>
</dbReference>
<evidence type="ECO:0000256" key="1">
    <source>
        <dbReference type="ARBA" id="ARBA00022723"/>
    </source>
</evidence>
<evidence type="ECO:0000259" key="4">
    <source>
        <dbReference type="PROSITE" id="PS51669"/>
    </source>
</evidence>
<dbReference type="GO" id="GO:0046872">
    <property type="term" value="F:metal ion binding"/>
    <property type="evidence" value="ECO:0007669"/>
    <property type="project" value="UniProtKB-KW"/>
</dbReference>
<dbReference type="Proteomes" id="UP000654947">
    <property type="component" value="Unassembled WGS sequence"/>
</dbReference>
<keyword evidence="6" id="KW-1185">Reference proteome</keyword>
<dbReference type="GO" id="GO:0016491">
    <property type="term" value="F:oxidoreductase activity"/>
    <property type="evidence" value="ECO:0007669"/>
    <property type="project" value="InterPro"/>
</dbReference>
<proteinExistence type="predicted"/>
<reference evidence="5 6" key="1">
    <citation type="journal article" date="2014" name="Int. J. Syst. Evol. Microbiol.">
        <title>Complete genome sequence of Corynebacterium casei LMG S-19264T (=DSM 44701T), isolated from a smear-ripened cheese.</title>
        <authorList>
            <consortium name="US DOE Joint Genome Institute (JGI-PGF)"/>
            <person name="Walter F."/>
            <person name="Albersmeier A."/>
            <person name="Kalinowski J."/>
            <person name="Ruckert C."/>
        </authorList>
    </citation>
    <scope>NUCLEOTIDE SEQUENCE [LARGE SCALE GENOMIC DNA]</scope>
    <source>
        <strain evidence="5 6">KCTC 19473</strain>
    </source>
</reference>
<sequence>MRSATILHSNGDALDIAVKDGRIVGVRGREQDRVNRGRLGPKDLYG</sequence>
<evidence type="ECO:0000256" key="2">
    <source>
        <dbReference type="ARBA" id="ARBA00023004"/>
    </source>
</evidence>
<gene>
    <name evidence="5" type="ORF">GCM10007147_17880</name>
</gene>
<accession>A0A918XBU5</accession>
<keyword evidence="1" id="KW-0479">Metal-binding</keyword>
<dbReference type="GO" id="GO:0051536">
    <property type="term" value="F:iron-sulfur cluster binding"/>
    <property type="evidence" value="ECO:0007669"/>
    <property type="project" value="UniProtKB-KW"/>
</dbReference>
<evidence type="ECO:0000256" key="3">
    <source>
        <dbReference type="ARBA" id="ARBA00023014"/>
    </source>
</evidence>
<dbReference type="RefSeq" id="WP_230479946.1">
    <property type="nucleotide sequence ID" value="NZ_BMXL01000006.1"/>
</dbReference>